<protein>
    <recommendedName>
        <fullName evidence="3">MSHA biogenesis protein MshK</fullName>
    </recommendedName>
</protein>
<dbReference type="Proteomes" id="UP000619743">
    <property type="component" value="Unassembled WGS sequence"/>
</dbReference>
<sequence length="96" mass="10491">MFSYSVNAAAVEQLTDPTRPANYQAVAAANGGLSSLKLEQIVSSASRRFAVIDGQKVKIGQQVGQYEIVDIQPKEVLLRQSDGTDIRLTLFTHIKK</sequence>
<reference evidence="2" key="1">
    <citation type="journal article" date="2019" name="Int. J. Syst. Evol. Microbiol.">
        <title>The Global Catalogue of Microorganisms (GCM) 10K type strain sequencing project: providing services to taxonomists for standard genome sequencing and annotation.</title>
        <authorList>
            <consortium name="The Broad Institute Genomics Platform"/>
            <consortium name="The Broad Institute Genome Sequencing Center for Infectious Disease"/>
            <person name="Wu L."/>
            <person name="Ma J."/>
        </authorList>
    </citation>
    <scope>NUCLEOTIDE SEQUENCE [LARGE SCALE GENOMIC DNA]</scope>
    <source>
        <strain evidence="2">CGMCC 1.10130</strain>
    </source>
</reference>
<evidence type="ECO:0000313" key="1">
    <source>
        <dbReference type="EMBL" id="GGA82846.1"/>
    </source>
</evidence>
<dbReference type="EMBL" id="BMDX01000014">
    <property type="protein sequence ID" value="GGA82846.1"/>
    <property type="molecule type" value="Genomic_DNA"/>
</dbReference>
<keyword evidence="2" id="KW-1185">Reference proteome</keyword>
<evidence type="ECO:0008006" key="3">
    <source>
        <dbReference type="Google" id="ProtNLM"/>
    </source>
</evidence>
<gene>
    <name evidence="1" type="ORF">GCM10011369_26050</name>
</gene>
<dbReference type="AlphaFoldDB" id="A0A8J2XQ22"/>
<proteinExistence type="predicted"/>
<accession>A0A8J2XQ22</accession>
<organism evidence="1 2">
    <name type="scientific">Neiella marina</name>
    <dbReference type="NCBI Taxonomy" id="508461"/>
    <lineage>
        <taxon>Bacteria</taxon>
        <taxon>Pseudomonadati</taxon>
        <taxon>Pseudomonadota</taxon>
        <taxon>Gammaproteobacteria</taxon>
        <taxon>Alteromonadales</taxon>
        <taxon>Echinimonadaceae</taxon>
        <taxon>Neiella</taxon>
    </lineage>
</organism>
<comment type="caution">
    <text evidence="1">The sequence shown here is derived from an EMBL/GenBank/DDBJ whole genome shotgun (WGS) entry which is preliminary data.</text>
</comment>
<evidence type="ECO:0000313" key="2">
    <source>
        <dbReference type="Proteomes" id="UP000619743"/>
    </source>
</evidence>
<name>A0A8J2XQ22_9GAMM</name>